<evidence type="ECO:0000313" key="2">
    <source>
        <dbReference type="Proteomes" id="UP001162060"/>
    </source>
</evidence>
<organism evidence="1 2">
    <name type="scientific">Peronospora matthiolae</name>
    <dbReference type="NCBI Taxonomy" id="2874970"/>
    <lineage>
        <taxon>Eukaryota</taxon>
        <taxon>Sar</taxon>
        <taxon>Stramenopiles</taxon>
        <taxon>Oomycota</taxon>
        <taxon>Peronosporomycetes</taxon>
        <taxon>Peronosporales</taxon>
        <taxon>Peronosporaceae</taxon>
        <taxon>Peronospora</taxon>
    </lineage>
</organism>
<dbReference type="InterPro" id="IPR052727">
    <property type="entry name" value="Rab4/Rab5_effector"/>
</dbReference>
<dbReference type="EMBL" id="CAKLBY020000226">
    <property type="protein sequence ID" value="CAK7936938.1"/>
    <property type="molecule type" value="Genomic_DNA"/>
</dbReference>
<name>A0AAV1UT78_9STRA</name>
<dbReference type="PANTHER" id="PTHR13510:SF44">
    <property type="entry name" value="RABENOSYN-5"/>
    <property type="match status" value="1"/>
</dbReference>
<dbReference type="AlphaFoldDB" id="A0AAV1UT78"/>
<comment type="caution">
    <text evidence="1">The sequence shown here is derived from an EMBL/GenBank/DDBJ whole genome shotgun (WGS) entry which is preliminary data.</text>
</comment>
<reference evidence="1" key="1">
    <citation type="submission" date="2024-01" db="EMBL/GenBank/DDBJ databases">
        <authorList>
            <person name="Webb A."/>
        </authorList>
    </citation>
    <scope>NUCLEOTIDE SEQUENCE</scope>
    <source>
        <strain evidence="1">Pm1</strain>
    </source>
</reference>
<gene>
    <name evidence="1" type="ORF">PM001_LOCUS22088</name>
</gene>
<protein>
    <submittedName>
        <fullName evidence="1">Uncharacterized protein</fullName>
    </submittedName>
</protein>
<evidence type="ECO:0000313" key="1">
    <source>
        <dbReference type="EMBL" id="CAK7936938.1"/>
    </source>
</evidence>
<dbReference type="Proteomes" id="UP001162060">
    <property type="component" value="Unassembled WGS sequence"/>
</dbReference>
<proteinExistence type="predicted"/>
<sequence>MELTLQDQEDCRDLTMQLLDRTLYDCEELGLGTTHTGSHADLDSRRWKKLQSNVDVTVYADRTLSGAWLPVMNRGDWEQPVAVVTVGRLHRSLDDLLLAFLTPTVATIRLRGLLMGRRPEQDIELVPIVSSTEASPFQFLGVLRFVNTQHWPLTMFVGPREMVLTLATGEVVTANGRRFGYEIVLSVPVHRKTAMARTQVLETRVFWEEPDGTVGMYSKLVVDIRNRLPESVKLGMLCRGVLRFWKFIPRCIETKKLRWCLKYKRVLCHELLQPSQVQVMGGGLASCGGCGANTLPLVDGGPRKMDDNRCGLCDVWLCWKSYCRAACQVMAVVSEGASICEKELALCPRCILFARNVSAVSVARSELFDAR</sequence>
<dbReference type="PANTHER" id="PTHR13510">
    <property type="entry name" value="FYVE-FINGER-CONTAINING RAB5 EFFECTOR PROTEIN RABENOSYN-5-RELATED"/>
    <property type="match status" value="1"/>
</dbReference>
<accession>A0AAV1UT78</accession>